<reference evidence="1 2" key="1">
    <citation type="journal article" date="2008" name="J. Bacteriol.">
        <title>Genome of the actinomycete plant pathogen Clavibacter michiganensis subsp. sepedonicus suggests recent niche adaptation.</title>
        <authorList>
            <person name="Bentley S.D."/>
            <person name="Corton C."/>
            <person name="Brown S.E."/>
            <person name="Barron A."/>
            <person name="Clark L."/>
            <person name="Doggett J."/>
            <person name="Harris B."/>
            <person name="Ormond D."/>
            <person name="Quail M.A."/>
            <person name="May G."/>
            <person name="Francis D."/>
            <person name="Knudson D."/>
            <person name="Parkhill J."/>
            <person name="Ishimaru C.A."/>
        </authorList>
    </citation>
    <scope>NUCLEOTIDE SEQUENCE [LARGE SCALE GENOMIC DNA]</scope>
    <source>
        <strain evidence="2">ATCC 33113 / DSM 20744 / JCM 9667 / LMG 2889 / ICMP 2535 / C-1</strain>
    </source>
</reference>
<dbReference type="HOGENOM" id="CLU_200310_0_0_11"/>
<protein>
    <submittedName>
        <fullName evidence="1">Membrane protein</fullName>
    </submittedName>
</protein>
<evidence type="ECO:0000313" key="2">
    <source>
        <dbReference type="Proteomes" id="UP000001318"/>
    </source>
</evidence>
<organism evidence="1 2">
    <name type="scientific">Clavibacter sepedonicus</name>
    <name type="common">Clavibacter michiganensis subsp. sepedonicus</name>
    <dbReference type="NCBI Taxonomy" id="31964"/>
    <lineage>
        <taxon>Bacteria</taxon>
        <taxon>Bacillati</taxon>
        <taxon>Actinomycetota</taxon>
        <taxon>Actinomycetes</taxon>
        <taxon>Micrococcales</taxon>
        <taxon>Microbacteriaceae</taxon>
        <taxon>Clavibacter</taxon>
    </lineage>
</organism>
<dbReference type="EMBL" id="AM849034">
    <property type="protein sequence ID" value="CAQ01226.1"/>
    <property type="molecule type" value="Genomic_DNA"/>
</dbReference>
<evidence type="ECO:0000313" key="1">
    <source>
        <dbReference type="EMBL" id="CAQ01226.1"/>
    </source>
</evidence>
<dbReference type="KEGG" id="cms:CMS1108"/>
<dbReference type="STRING" id="31964.CMS1108"/>
<dbReference type="NCBIfam" id="TIGR01167">
    <property type="entry name" value="LPXTG_anchor"/>
    <property type="match status" value="1"/>
</dbReference>
<proteinExistence type="predicted"/>
<dbReference type="Proteomes" id="UP000001318">
    <property type="component" value="Chromosome"/>
</dbReference>
<keyword evidence="2" id="KW-1185">Reference proteome</keyword>
<accession>B0RGG9</accession>
<sequence length="75" mass="7607">MRTRSGCRSPEAPMLGQVLLALVGLGILALSLPDATGDAPSAWWGVVGGALIVVGAIAAVVRGRRRRGSASGARR</sequence>
<dbReference type="AlphaFoldDB" id="B0RGG9"/>
<gene>
    <name evidence="1" type="ordered locus">CMS1108</name>
</gene>
<name>B0RGG9_CLASE</name>